<evidence type="ECO:0000313" key="12">
    <source>
        <dbReference type="Proteomes" id="UP000318571"/>
    </source>
</evidence>
<keyword evidence="7 9" id="KW-0804">Transcription</keyword>
<dbReference type="OMA" id="TPDWDRY"/>
<dbReference type="PANTHER" id="PTHR13476">
    <property type="entry name" value="CHROMATIN MODIFICATION-RELATED PROTEIN MEAF6"/>
    <property type="match status" value="1"/>
</dbReference>
<evidence type="ECO:0000256" key="9">
    <source>
        <dbReference type="RuleBase" id="RU368022"/>
    </source>
</evidence>
<evidence type="ECO:0000256" key="6">
    <source>
        <dbReference type="ARBA" id="ARBA00023054"/>
    </source>
</evidence>
<keyword evidence="8" id="KW-0539">Nucleus</keyword>
<feature type="region of interest" description="Disordered" evidence="10">
    <location>
        <begin position="79"/>
        <end position="170"/>
    </location>
</feature>
<name>A0A553PIJ1_TIGCA</name>
<accession>A0A553PIJ1</accession>
<evidence type="ECO:0000256" key="1">
    <source>
        <dbReference type="ARBA" id="ARBA00004123"/>
    </source>
</evidence>
<evidence type="ECO:0000256" key="3">
    <source>
        <dbReference type="ARBA" id="ARBA00019141"/>
    </source>
</evidence>
<evidence type="ECO:0000256" key="8">
    <source>
        <dbReference type="ARBA" id="ARBA00023242"/>
    </source>
</evidence>
<evidence type="ECO:0000256" key="7">
    <source>
        <dbReference type="ARBA" id="ARBA00023163"/>
    </source>
</evidence>
<keyword evidence="5 9" id="KW-0805">Transcription regulation</keyword>
<dbReference type="GO" id="GO:0000123">
    <property type="term" value="C:histone acetyltransferase complex"/>
    <property type="evidence" value="ECO:0007669"/>
    <property type="project" value="InterPro"/>
</dbReference>
<evidence type="ECO:0000256" key="2">
    <source>
        <dbReference type="ARBA" id="ARBA00010916"/>
    </source>
</evidence>
<feature type="compositionally biased region" description="Basic residues" evidence="10">
    <location>
        <begin position="158"/>
        <end position="170"/>
    </location>
</feature>
<comment type="similarity">
    <text evidence="2 9">Belongs to the EAF6 family.</text>
</comment>
<comment type="caution">
    <text evidence="11">The sequence shown here is derived from an EMBL/GenBank/DDBJ whole genome shotgun (WGS) entry which is preliminary data.</text>
</comment>
<dbReference type="AlphaFoldDB" id="A0A553PIJ1"/>
<comment type="subcellular location">
    <subcellularLocation>
        <location evidence="1">Nucleus</location>
    </subcellularLocation>
</comment>
<dbReference type="Pfam" id="PF09340">
    <property type="entry name" value="NuA4"/>
    <property type="match status" value="1"/>
</dbReference>
<feature type="region of interest" description="Disordered" evidence="10">
    <location>
        <begin position="1"/>
        <end position="42"/>
    </location>
</feature>
<evidence type="ECO:0000256" key="4">
    <source>
        <dbReference type="ARBA" id="ARBA00022853"/>
    </source>
</evidence>
<dbReference type="Proteomes" id="UP000318571">
    <property type="component" value="Chromosome 5"/>
</dbReference>
<feature type="compositionally biased region" description="Low complexity" evidence="10">
    <location>
        <begin position="95"/>
        <end position="106"/>
    </location>
</feature>
<sequence length="170" mass="17837">MSSMSTAASLSAGNASQTSNGSGGAGSGSSGSKSNNLMDTRQELGELVKRRAEIADTHLYGNIIRGWDRYLTVTKTAAKTDKRNRKFKENDRLFSKSSITSSAAVSGLPNESTPNSGHGPDGPSRPDDTDSHDNSGSEDNKEPLSGLVKATAAANPKSSKKASNKKARHR</sequence>
<dbReference type="EMBL" id="VCGU01000004">
    <property type="protein sequence ID" value="TRY77490.1"/>
    <property type="molecule type" value="Genomic_DNA"/>
</dbReference>
<dbReference type="STRING" id="6832.A0A553PIJ1"/>
<evidence type="ECO:0000313" key="11">
    <source>
        <dbReference type="EMBL" id="TRY77490.1"/>
    </source>
</evidence>
<organism evidence="11 12">
    <name type="scientific">Tigriopus californicus</name>
    <name type="common">Marine copepod</name>
    <dbReference type="NCBI Taxonomy" id="6832"/>
    <lineage>
        <taxon>Eukaryota</taxon>
        <taxon>Metazoa</taxon>
        <taxon>Ecdysozoa</taxon>
        <taxon>Arthropoda</taxon>
        <taxon>Crustacea</taxon>
        <taxon>Multicrustacea</taxon>
        <taxon>Hexanauplia</taxon>
        <taxon>Copepoda</taxon>
        <taxon>Harpacticoida</taxon>
        <taxon>Harpacticidae</taxon>
        <taxon>Tigriopus</taxon>
    </lineage>
</organism>
<reference evidence="11 12" key="1">
    <citation type="journal article" date="2018" name="Nat. Ecol. Evol.">
        <title>Genomic signatures of mitonuclear coevolution across populations of Tigriopus californicus.</title>
        <authorList>
            <person name="Barreto F.S."/>
            <person name="Watson E.T."/>
            <person name="Lima T.G."/>
            <person name="Willett C.S."/>
            <person name="Edmands S."/>
            <person name="Li W."/>
            <person name="Burton R.S."/>
        </authorList>
    </citation>
    <scope>NUCLEOTIDE SEQUENCE [LARGE SCALE GENOMIC DNA]</scope>
    <source>
        <strain evidence="11 12">San Diego</strain>
    </source>
</reference>
<protein>
    <recommendedName>
        <fullName evidence="3">Chromatin modification-related protein MEAF6</fullName>
    </recommendedName>
</protein>
<evidence type="ECO:0000256" key="5">
    <source>
        <dbReference type="ARBA" id="ARBA00023015"/>
    </source>
</evidence>
<feature type="compositionally biased region" description="Low complexity" evidence="10">
    <location>
        <begin position="1"/>
        <end position="20"/>
    </location>
</feature>
<keyword evidence="12" id="KW-1185">Reference proteome</keyword>
<dbReference type="InterPro" id="IPR015418">
    <property type="entry name" value="Eaf6"/>
</dbReference>
<dbReference type="GO" id="GO:0005634">
    <property type="term" value="C:nucleus"/>
    <property type="evidence" value="ECO:0007669"/>
    <property type="project" value="UniProtKB-SubCell"/>
</dbReference>
<proteinExistence type="inferred from homology"/>
<evidence type="ECO:0000256" key="10">
    <source>
        <dbReference type="SAM" id="MobiDB-lite"/>
    </source>
</evidence>
<keyword evidence="6" id="KW-0175">Coiled coil</keyword>
<keyword evidence="4" id="KW-0156">Chromatin regulator</keyword>
<gene>
    <name evidence="11" type="ORF">TCAL_14771</name>
</gene>
<feature type="compositionally biased region" description="Basic and acidic residues" evidence="10">
    <location>
        <begin position="124"/>
        <end position="142"/>
    </location>
</feature>
<dbReference type="GO" id="GO:0006325">
    <property type="term" value="P:chromatin organization"/>
    <property type="evidence" value="ECO:0007669"/>
    <property type="project" value="UniProtKB-KW"/>
</dbReference>